<evidence type="ECO:0000313" key="1">
    <source>
        <dbReference type="EMBL" id="MBE9070035.1"/>
    </source>
</evidence>
<organism evidence="1 2">
    <name type="scientific">Leptolyngbya cf. ectocarpi LEGE 11479</name>
    <dbReference type="NCBI Taxonomy" id="1828722"/>
    <lineage>
        <taxon>Bacteria</taxon>
        <taxon>Bacillati</taxon>
        <taxon>Cyanobacteriota</taxon>
        <taxon>Cyanophyceae</taxon>
        <taxon>Leptolyngbyales</taxon>
        <taxon>Leptolyngbyaceae</taxon>
        <taxon>Leptolyngbya group</taxon>
        <taxon>Leptolyngbya</taxon>
    </lineage>
</organism>
<proteinExistence type="predicted"/>
<name>A0A928ZYY6_LEPEC</name>
<dbReference type="EMBL" id="JADEXP010000361">
    <property type="protein sequence ID" value="MBE9070035.1"/>
    <property type="molecule type" value="Genomic_DNA"/>
</dbReference>
<evidence type="ECO:0000313" key="2">
    <source>
        <dbReference type="Proteomes" id="UP000615026"/>
    </source>
</evidence>
<keyword evidence="2" id="KW-1185">Reference proteome</keyword>
<protein>
    <submittedName>
        <fullName evidence="1">Uncharacterized protein</fullName>
    </submittedName>
</protein>
<comment type="caution">
    <text evidence="1">The sequence shown here is derived from an EMBL/GenBank/DDBJ whole genome shotgun (WGS) entry which is preliminary data.</text>
</comment>
<gene>
    <name evidence="1" type="ORF">IQ260_25675</name>
</gene>
<dbReference type="Proteomes" id="UP000615026">
    <property type="component" value="Unassembled WGS sequence"/>
</dbReference>
<dbReference type="RefSeq" id="WP_193995916.1">
    <property type="nucleotide sequence ID" value="NZ_JADEXP010000361.1"/>
</dbReference>
<sequence length="219" mass="24320">MARALQCPNLGIWNCCTVPYVGTEQKTAQSAILTNGKINISYEVPKTVHSLLNSGDGTVPRVSASPIEFDQDPKLRFFSRYIAERHGSIQNNVNVLIDLLYSLQTLQTVDREPVRGTLAQTAISLELDDLYLKNEPVVIKATLQGRFPSSIMSNLDIEASIESVSQPSATHYVTFQQQNEKWLLVIDDLESGLYRIEVKTNQLGGAFPSPVHELFEVGL</sequence>
<dbReference type="AlphaFoldDB" id="A0A928ZYY6"/>
<accession>A0A928ZYY6</accession>
<reference evidence="1" key="1">
    <citation type="submission" date="2020-10" db="EMBL/GenBank/DDBJ databases">
        <authorList>
            <person name="Castelo-Branco R."/>
            <person name="Eusebio N."/>
            <person name="Adriana R."/>
            <person name="Vieira A."/>
            <person name="Brugerolle De Fraissinette N."/>
            <person name="Rezende De Castro R."/>
            <person name="Schneider M.P."/>
            <person name="Vasconcelos V."/>
            <person name="Leao P.N."/>
        </authorList>
    </citation>
    <scope>NUCLEOTIDE SEQUENCE</scope>
    <source>
        <strain evidence="1">LEGE 11479</strain>
    </source>
</reference>